<organism evidence="5 6">
    <name type="scientific">Jatropha curcas</name>
    <name type="common">Barbados nut</name>
    <dbReference type="NCBI Taxonomy" id="180498"/>
    <lineage>
        <taxon>Eukaryota</taxon>
        <taxon>Viridiplantae</taxon>
        <taxon>Streptophyta</taxon>
        <taxon>Embryophyta</taxon>
        <taxon>Tracheophyta</taxon>
        <taxon>Spermatophyta</taxon>
        <taxon>Magnoliopsida</taxon>
        <taxon>eudicotyledons</taxon>
        <taxon>Gunneridae</taxon>
        <taxon>Pentapetalae</taxon>
        <taxon>rosids</taxon>
        <taxon>fabids</taxon>
        <taxon>Malpighiales</taxon>
        <taxon>Euphorbiaceae</taxon>
        <taxon>Crotonoideae</taxon>
        <taxon>Jatropheae</taxon>
        <taxon>Jatropha</taxon>
    </lineage>
</organism>
<dbReference type="InterPro" id="IPR022111">
    <property type="entry name" value="Rhodanese_C"/>
</dbReference>
<keyword evidence="1" id="KW-0479">Metal-binding</keyword>
<gene>
    <name evidence="5" type="ORF">JCGZ_23203</name>
</gene>
<dbReference type="SMART" id="SM00450">
    <property type="entry name" value="RHOD"/>
    <property type="match status" value="1"/>
</dbReference>
<keyword evidence="2" id="KW-0863">Zinc-finger</keyword>
<dbReference type="Pfam" id="PF12368">
    <property type="entry name" value="Rhodanese_C"/>
    <property type="match status" value="1"/>
</dbReference>
<protein>
    <recommendedName>
        <fullName evidence="4">Rhodanese domain-containing protein</fullName>
    </recommendedName>
</protein>
<dbReference type="InterPro" id="IPR040503">
    <property type="entry name" value="TRHO_N"/>
</dbReference>
<dbReference type="Pfam" id="PF17773">
    <property type="entry name" value="UPF0176_N"/>
    <property type="match status" value="1"/>
</dbReference>
<evidence type="ECO:0000256" key="1">
    <source>
        <dbReference type="ARBA" id="ARBA00022723"/>
    </source>
</evidence>
<dbReference type="FunFam" id="3.30.70.100:FF:000045">
    <property type="entry name" value="Rhodanese-like domain-containing protein 6"/>
    <property type="match status" value="1"/>
</dbReference>
<dbReference type="STRING" id="180498.A0A067JTP3"/>
<name>A0A067JTP3_JATCU</name>
<dbReference type="InterPro" id="IPR029058">
    <property type="entry name" value="AB_hydrolase_fold"/>
</dbReference>
<dbReference type="PROSITE" id="PS50206">
    <property type="entry name" value="RHODANESE_3"/>
    <property type="match status" value="1"/>
</dbReference>
<reference evidence="5 6" key="1">
    <citation type="journal article" date="2014" name="PLoS ONE">
        <title>Global Analysis of Gene Expression Profiles in Physic Nut (Jatropha curcas L.) Seedlings Exposed to Salt Stress.</title>
        <authorList>
            <person name="Zhang L."/>
            <person name="Zhang C."/>
            <person name="Wu P."/>
            <person name="Chen Y."/>
            <person name="Li M."/>
            <person name="Jiang H."/>
            <person name="Wu G."/>
        </authorList>
    </citation>
    <scope>NUCLEOTIDE SEQUENCE [LARGE SCALE GENOMIC DNA]</scope>
    <source>
        <strain evidence="6">cv. GZQX0401</strain>
        <tissue evidence="5">Young leaves</tissue>
    </source>
</reference>
<dbReference type="Gene3D" id="3.40.50.1820">
    <property type="entry name" value="alpha/beta hydrolase"/>
    <property type="match status" value="1"/>
</dbReference>
<dbReference type="PANTHER" id="PTHR43268:SF6">
    <property type="entry name" value="THIOSULFATE SULFURTRANSFERASE_RHODANESE-LIKE DOMAIN-CONTAINING PROTEIN 2"/>
    <property type="match status" value="1"/>
</dbReference>
<dbReference type="FunFam" id="3.40.50.1820:FF:000073">
    <property type="entry name" value="esterase OVCA2 isoform X6"/>
    <property type="match status" value="1"/>
</dbReference>
<dbReference type="OrthoDB" id="25002at2759"/>
<dbReference type="FunFam" id="3.40.250.10:FF:000022">
    <property type="entry name" value="Thiosulfate sulfurtransferase/rhodanese-like domain-containing protein 2"/>
    <property type="match status" value="1"/>
</dbReference>
<dbReference type="InterPro" id="IPR011011">
    <property type="entry name" value="Znf_FYVE_PHD"/>
</dbReference>
<evidence type="ECO:0000313" key="6">
    <source>
        <dbReference type="Proteomes" id="UP000027138"/>
    </source>
</evidence>
<dbReference type="SUPFAM" id="SSF52821">
    <property type="entry name" value="Rhodanese/Cell cycle control phosphatase"/>
    <property type="match status" value="1"/>
</dbReference>
<dbReference type="InterPro" id="IPR001763">
    <property type="entry name" value="Rhodanese-like_dom"/>
</dbReference>
<evidence type="ECO:0000256" key="2">
    <source>
        <dbReference type="ARBA" id="ARBA00022771"/>
    </source>
</evidence>
<dbReference type="EMBL" id="KK915213">
    <property type="protein sequence ID" value="KDP23370.1"/>
    <property type="molecule type" value="Genomic_DNA"/>
</dbReference>
<dbReference type="KEGG" id="jcu:105647412"/>
<dbReference type="Pfam" id="PF03959">
    <property type="entry name" value="FSH1"/>
    <property type="match status" value="1"/>
</dbReference>
<dbReference type="Gene3D" id="3.30.70.100">
    <property type="match status" value="1"/>
</dbReference>
<dbReference type="InterPro" id="IPR036873">
    <property type="entry name" value="Rhodanese-like_dom_sf"/>
</dbReference>
<evidence type="ECO:0000259" key="4">
    <source>
        <dbReference type="PROSITE" id="PS50206"/>
    </source>
</evidence>
<dbReference type="SUPFAM" id="SSF53474">
    <property type="entry name" value="alpha/beta-Hydrolases"/>
    <property type="match status" value="1"/>
</dbReference>
<evidence type="ECO:0000256" key="3">
    <source>
        <dbReference type="ARBA" id="ARBA00022833"/>
    </source>
</evidence>
<dbReference type="Gene3D" id="3.40.250.10">
    <property type="entry name" value="Rhodanese-like domain"/>
    <property type="match status" value="1"/>
</dbReference>
<dbReference type="GO" id="GO:0008270">
    <property type="term" value="F:zinc ion binding"/>
    <property type="evidence" value="ECO:0007669"/>
    <property type="project" value="UniProtKB-KW"/>
</dbReference>
<dbReference type="SUPFAM" id="SSF57903">
    <property type="entry name" value="FYVE/PHD zinc finger"/>
    <property type="match status" value="1"/>
</dbReference>
<accession>A0A067JTP3</accession>
<dbReference type="InterPro" id="IPR005645">
    <property type="entry name" value="FSH-like_dom"/>
</dbReference>
<evidence type="ECO:0000313" key="5">
    <source>
        <dbReference type="EMBL" id="KDP23370.1"/>
    </source>
</evidence>
<dbReference type="AlphaFoldDB" id="A0A067JTP3"/>
<keyword evidence="3" id="KW-0862">Zinc</keyword>
<proteinExistence type="predicted"/>
<dbReference type="InterPro" id="IPR020936">
    <property type="entry name" value="TrhO"/>
</dbReference>
<feature type="domain" description="Rhodanese" evidence="4">
    <location>
        <begin position="156"/>
        <end position="252"/>
    </location>
</feature>
<sequence length="612" mass="67787">MADNEKQDGHQYGVLLYYKFTLIPDLDSLLTFYQSNCSSLSLLGRVRLSSHGVNVTVGGTLLSLEKHIAAVKSISFFEGTDFKLASSHYPLNDKVARECGFTSLSIRIVEELVTFSSHPLLKPPDVINAGRHLSALEFHSVLQSAQQCIEKEGSAANGGLVLLDARNLYETRIGKFEMPTVETLDPGIRQYSDLPSWIDDNSEQLRGKQVLMYCTGGIRCEMASAYIRSKGAGFENVFQLFGGIQRYLEQLPDGGFFKGKNFVFDHRISVGSSDVNILGTCLLCGVSFDDYSSRCRCFYCRMLVLVCDSCQTKKAVYACELCQKHGKIVSLTPSIENGKLQETMLENELKCISSNTALLHQQHQGQGNGLPRKLRILCLHGFRQNASGFKGRSASLAKKLKNIAELVFIDAPHELSFIYQPCVTEPVHDNASQEILPPKGNCKKKFAWLVSPDFKGWSEADWTVADGPFDPLQYQQQTEGFNISISYLRTVFTQEGPFDGILGFSQGAAMAASVCALEQRLKGEINFRFVILCSGFALKLSEVKPGSINCPSLHIFGSALGKDRQIANQASRDLASLFDEGSSVIIEHDCGHIVPTRPPYVDRIRGFLQRFL</sequence>
<keyword evidence="6" id="KW-1185">Reference proteome</keyword>
<dbReference type="PANTHER" id="PTHR43268">
    <property type="entry name" value="THIOSULFATE SULFURTRANSFERASE/RHODANESE-LIKE DOMAIN-CONTAINING PROTEIN 2"/>
    <property type="match status" value="1"/>
</dbReference>
<dbReference type="Proteomes" id="UP000027138">
    <property type="component" value="Unassembled WGS sequence"/>
</dbReference>